<feature type="signal peptide" evidence="1">
    <location>
        <begin position="1"/>
        <end position="23"/>
    </location>
</feature>
<proteinExistence type="predicted"/>
<comment type="caution">
    <text evidence="2">The sequence shown here is derived from an EMBL/GenBank/DDBJ whole genome shotgun (WGS) entry which is preliminary data.</text>
</comment>
<feature type="chain" id="PRO_5040882125" description="HYR domain-containing protein" evidence="1">
    <location>
        <begin position="24"/>
        <end position="360"/>
    </location>
</feature>
<protein>
    <recommendedName>
        <fullName evidence="4">HYR domain-containing protein</fullName>
    </recommendedName>
</protein>
<gene>
    <name evidence="2" type="ORF">BV898_17266</name>
</gene>
<evidence type="ECO:0008006" key="4">
    <source>
        <dbReference type="Google" id="ProtNLM"/>
    </source>
</evidence>
<dbReference type="Proteomes" id="UP000192578">
    <property type="component" value="Unassembled WGS sequence"/>
</dbReference>
<sequence length="360" mass="37715">MKSLLFCASSFVLFEIICIVVSGEESRSYNYYDKSYFPHTSPIKVVPASYGLVQLPAVYATRAPPNPAATEWPYAGNMNFYSNTTASPKACKSTTRRTILNCPCKLIGTPCLPANSICISAAAGDGICGCASGFLLFNSTCVTINFYNQNVTQNFTLLAPVVTASCFLPLNAVIGNVPQVGANGSVVYNLTLVSTSPTTTVTTKYISIESSTGNLLVIAAPPVATVANQTYTVVGTDATGIKSNIITFTVSYSCSAPVLSFDVGSSFVIDCTRFSVGDVVVTALATGTVAPTTFSMTLINSTSTLSNTFFAIDPTNGQVFLQNDPHGGIFVEVYNVVATNAVGVASTPLPLTFTTSATCT</sequence>
<keyword evidence="1" id="KW-0732">Signal</keyword>
<keyword evidence="3" id="KW-1185">Reference proteome</keyword>
<organism evidence="2 3">
    <name type="scientific">Hypsibius exemplaris</name>
    <name type="common">Freshwater tardigrade</name>
    <dbReference type="NCBI Taxonomy" id="2072580"/>
    <lineage>
        <taxon>Eukaryota</taxon>
        <taxon>Metazoa</taxon>
        <taxon>Ecdysozoa</taxon>
        <taxon>Tardigrada</taxon>
        <taxon>Eutardigrada</taxon>
        <taxon>Parachela</taxon>
        <taxon>Hypsibioidea</taxon>
        <taxon>Hypsibiidae</taxon>
        <taxon>Hypsibius</taxon>
    </lineage>
</organism>
<dbReference type="EMBL" id="MTYJ01000288">
    <property type="protein sequence ID" value="OWA52823.1"/>
    <property type="molecule type" value="Genomic_DNA"/>
</dbReference>
<dbReference type="AlphaFoldDB" id="A0A9X6NHD7"/>
<evidence type="ECO:0000313" key="2">
    <source>
        <dbReference type="EMBL" id="OWA52823.1"/>
    </source>
</evidence>
<evidence type="ECO:0000256" key="1">
    <source>
        <dbReference type="SAM" id="SignalP"/>
    </source>
</evidence>
<evidence type="ECO:0000313" key="3">
    <source>
        <dbReference type="Proteomes" id="UP000192578"/>
    </source>
</evidence>
<reference evidence="3" key="1">
    <citation type="submission" date="2017-01" db="EMBL/GenBank/DDBJ databases">
        <title>Comparative genomics of anhydrobiosis in the tardigrade Hypsibius dujardini.</title>
        <authorList>
            <person name="Yoshida Y."/>
            <person name="Koutsovoulos G."/>
            <person name="Laetsch D."/>
            <person name="Stevens L."/>
            <person name="Kumar S."/>
            <person name="Horikawa D."/>
            <person name="Ishino K."/>
            <person name="Komine S."/>
            <person name="Tomita M."/>
            <person name="Blaxter M."/>
            <person name="Arakawa K."/>
        </authorList>
    </citation>
    <scope>NUCLEOTIDE SEQUENCE [LARGE SCALE GENOMIC DNA]</scope>
    <source>
        <strain evidence="3">Z151</strain>
    </source>
</reference>
<dbReference type="OrthoDB" id="10465021at2759"/>
<name>A0A9X6NHD7_HYPEX</name>
<accession>A0A9X6NHD7</accession>